<evidence type="ECO:0008006" key="4">
    <source>
        <dbReference type="Google" id="ProtNLM"/>
    </source>
</evidence>
<keyword evidence="1" id="KW-0732">Signal</keyword>
<feature type="chain" id="PRO_5004347228" description="Secreted protein" evidence="1">
    <location>
        <begin position="25"/>
        <end position="205"/>
    </location>
</feature>
<dbReference type="OrthoDB" id="7188989at2"/>
<dbReference type="Proteomes" id="UP000013063">
    <property type="component" value="Unassembled WGS sequence"/>
</dbReference>
<dbReference type="AlphaFoldDB" id="R0CRK3"/>
<protein>
    <recommendedName>
        <fullName evidence="4">Secreted protein</fullName>
    </recommendedName>
</protein>
<dbReference type="STRING" id="1292034.OR37_03997"/>
<keyword evidence="3" id="KW-1185">Reference proteome</keyword>
<name>R0CRK3_CAUVI</name>
<comment type="caution">
    <text evidence="2">The sequence shown here is derived from an EMBL/GenBank/DDBJ whole genome shotgun (WGS) entry which is preliminary data.</text>
</comment>
<evidence type="ECO:0000256" key="1">
    <source>
        <dbReference type="SAM" id="SignalP"/>
    </source>
</evidence>
<evidence type="ECO:0000313" key="2">
    <source>
        <dbReference type="EMBL" id="ENZ79050.1"/>
    </source>
</evidence>
<dbReference type="EMBL" id="APMP01000041">
    <property type="protein sequence ID" value="ENZ79050.1"/>
    <property type="molecule type" value="Genomic_DNA"/>
</dbReference>
<reference evidence="2 3" key="1">
    <citation type="journal article" date="2013" name="Genome Announc.">
        <title>Draft Genome Sequence for Caulobacter sp. Strain OR37, a Bacterium Tolerant to Heavy Metals.</title>
        <authorList>
            <person name="Utturkar S.M."/>
            <person name="Bollmann A."/>
            <person name="Brzoska R.M."/>
            <person name="Klingeman D.M."/>
            <person name="Epstein S.E."/>
            <person name="Palumbo A.V."/>
            <person name="Brown S.D."/>
        </authorList>
    </citation>
    <scope>NUCLEOTIDE SEQUENCE [LARGE SCALE GENOMIC DNA]</scope>
    <source>
        <strain evidence="2 3">OR37</strain>
    </source>
</reference>
<proteinExistence type="predicted"/>
<gene>
    <name evidence="2" type="ORF">OR37_03997</name>
</gene>
<feature type="signal peptide" evidence="1">
    <location>
        <begin position="1"/>
        <end position="24"/>
    </location>
</feature>
<organism evidence="2 3">
    <name type="scientific">Caulobacter vibrioides OR37</name>
    <dbReference type="NCBI Taxonomy" id="1292034"/>
    <lineage>
        <taxon>Bacteria</taxon>
        <taxon>Pseudomonadati</taxon>
        <taxon>Pseudomonadota</taxon>
        <taxon>Alphaproteobacteria</taxon>
        <taxon>Caulobacterales</taxon>
        <taxon>Caulobacteraceae</taxon>
        <taxon>Caulobacter</taxon>
    </lineage>
</organism>
<sequence length="205" mass="22092" precursor="true">MSLFRLIVAFVLAANLAGAAPALAGDQGLYGGPVISRPGLPFDPEPLPANTRPGDCVMRRVIGPDGAYRWDRAACDDGRDYSERGWSDLDQWDYGRAPVTVEARGAPSAAYACDRCAPAPAYACAPCNATVPAVYDDRRVEDASYSRAQGYASAEGYAQGYAYARDDFGAEGDRYGPYARYAYNTVYTVSGRDEAGYLVWPGKRP</sequence>
<evidence type="ECO:0000313" key="3">
    <source>
        <dbReference type="Proteomes" id="UP000013063"/>
    </source>
</evidence>
<dbReference type="PATRIC" id="fig|1292034.3.peg.3967"/>
<dbReference type="RefSeq" id="WP_004624452.1">
    <property type="nucleotide sequence ID" value="NZ_APMP01000041.1"/>
</dbReference>
<accession>R0CRK3</accession>